<evidence type="ECO:0000313" key="2">
    <source>
        <dbReference type="Proteomes" id="UP000777784"/>
    </source>
</evidence>
<gene>
    <name evidence="1" type="ORF">KJ970_05325</name>
</gene>
<dbReference type="EMBL" id="JAHJDP010000028">
    <property type="protein sequence ID" value="MBU2690331.1"/>
    <property type="molecule type" value="Genomic_DNA"/>
</dbReference>
<reference evidence="1" key="1">
    <citation type="submission" date="2021-05" db="EMBL/GenBank/DDBJ databases">
        <title>Energy efficiency and biological interactions define the core microbiome of deep oligotrophic groundwater.</title>
        <authorList>
            <person name="Mehrshad M."/>
            <person name="Lopez-Fernandez M."/>
            <person name="Bell E."/>
            <person name="Bernier-Latmani R."/>
            <person name="Bertilsson S."/>
            <person name="Dopson M."/>
        </authorList>
    </citation>
    <scope>NUCLEOTIDE SEQUENCE</scope>
    <source>
        <strain evidence="1">Modern_marine.mb.64</strain>
    </source>
</reference>
<sequence>MKETGLAPADEKLLESVAGRIVRMRMGVPAVFFLESAKPLSFIGSQALVFMEPFVKAFLTLPQYDQFARMMEDRSNVERMIQIIEKMDREQDRREKEIRRKMKEEKQATRVLKKGAAMQKWRWWGR</sequence>
<dbReference type="Proteomes" id="UP000777784">
    <property type="component" value="Unassembled WGS sequence"/>
</dbReference>
<organism evidence="1 2">
    <name type="scientific">Eiseniibacteriota bacterium</name>
    <dbReference type="NCBI Taxonomy" id="2212470"/>
    <lineage>
        <taxon>Bacteria</taxon>
        <taxon>Candidatus Eiseniibacteriota</taxon>
    </lineage>
</organism>
<evidence type="ECO:0000313" key="1">
    <source>
        <dbReference type="EMBL" id="MBU2690331.1"/>
    </source>
</evidence>
<accession>A0A948RUQ0</accession>
<name>A0A948RUQ0_UNCEI</name>
<comment type="caution">
    <text evidence="1">The sequence shown here is derived from an EMBL/GenBank/DDBJ whole genome shotgun (WGS) entry which is preliminary data.</text>
</comment>
<protein>
    <submittedName>
        <fullName evidence="1">Uncharacterized protein</fullName>
    </submittedName>
</protein>
<dbReference type="AlphaFoldDB" id="A0A948RUQ0"/>
<proteinExistence type="predicted"/>